<sequence>MPVHALDNLRPVFVDRSSGFIAGDAQVIGNITIGRDVSIWFGAVLRGDNDLIDIGSGSNIQDGAVIHVDPGRPVLIGQGVTIGHRAIVHGAVIGDNSLIGMGATLLNGSQIGENSLVGANALVTENKVFPAGNLIMGAPAKVVRPLTVDEIAGIRLSSLHYVKNGRRFRDGLSVIPAQNLSD</sequence>
<dbReference type="InterPro" id="IPR011004">
    <property type="entry name" value="Trimer_LpxA-like_sf"/>
</dbReference>
<dbReference type="KEGG" id="lck:HN018_04330"/>
<dbReference type="Proteomes" id="UP000500767">
    <property type="component" value="Chromosome"/>
</dbReference>
<dbReference type="CDD" id="cd04645">
    <property type="entry name" value="LbH_gamma_CA_like"/>
    <property type="match status" value="1"/>
</dbReference>
<name>A0A6M8HLX3_9PROT</name>
<protein>
    <submittedName>
        <fullName evidence="1">Gamma carbonic anhydrase family protein</fullName>
    </submittedName>
</protein>
<evidence type="ECO:0000313" key="2">
    <source>
        <dbReference type="Proteomes" id="UP000500767"/>
    </source>
</evidence>
<dbReference type="AlphaFoldDB" id="A0A6M8HLX3"/>
<dbReference type="SUPFAM" id="SSF51161">
    <property type="entry name" value="Trimeric LpxA-like enzymes"/>
    <property type="match status" value="1"/>
</dbReference>
<dbReference type="Gene3D" id="2.160.10.10">
    <property type="entry name" value="Hexapeptide repeat proteins"/>
    <property type="match status" value="1"/>
</dbReference>
<dbReference type="PANTHER" id="PTHR13061">
    <property type="entry name" value="DYNACTIN SUBUNIT P25"/>
    <property type="match status" value="1"/>
</dbReference>
<dbReference type="InterPro" id="IPR001451">
    <property type="entry name" value="Hexapep"/>
</dbReference>
<dbReference type="InterPro" id="IPR047324">
    <property type="entry name" value="LbH_gamma_CA-like"/>
</dbReference>
<dbReference type="EMBL" id="CP053708">
    <property type="protein sequence ID" value="QKE89364.1"/>
    <property type="molecule type" value="Genomic_DNA"/>
</dbReference>
<accession>A0A6M8HLX3</accession>
<evidence type="ECO:0000313" key="1">
    <source>
        <dbReference type="EMBL" id="QKE89364.1"/>
    </source>
</evidence>
<dbReference type="Pfam" id="PF00132">
    <property type="entry name" value="Hexapep"/>
    <property type="match status" value="1"/>
</dbReference>
<proteinExistence type="predicted"/>
<reference evidence="1 2" key="1">
    <citation type="journal article" date="2014" name="World J. Microbiol. Biotechnol.">
        <title>Biodiversity and physiological characteristics of Antarctic and Arctic lichens-associated bacteria.</title>
        <authorList>
            <person name="Lee Y.M."/>
            <person name="Kim E.H."/>
            <person name="Lee H.K."/>
            <person name="Hong S.G."/>
        </authorList>
    </citation>
    <scope>NUCLEOTIDE SEQUENCE [LARGE SCALE GENOMIC DNA]</scope>
    <source>
        <strain evidence="1 2">PAMC 26569</strain>
    </source>
</reference>
<keyword evidence="2" id="KW-1185">Reference proteome</keyword>
<gene>
    <name evidence="1" type="ORF">HN018_04330</name>
</gene>
<organism evidence="1 2">
    <name type="scientific">Lichenicola cladoniae</name>
    <dbReference type="NCBI Taxonomy" id="1484109"/>
    <lineage>
        <taxon>Bacteria</taxon>
        <taxon>Pseudomonadati</taxon>
        <taxon>Pseudomonadota</taxon>
        <taxon>Alphaproteobacteria</taxon>
        <taxon>Acetobacterales</taxon>
        <taxon>Acetobacteraceae</taxon>
        <taxon>Lichenicola</taxon>
    </lineage>
</organism>
<dbReference type="InterPro" id="IPR050484">
    <property type="entry name" value="Transf_Hexapept/Carb_Anhydrase"/>
</dbReference>
<dbReference type="PANTHER" id="PTHR13061:SF29">
    <property type="entry name" value="GAMMA CARBONIC ANHYDRASE-LIKE 1, MITOCHONDRIAL-RELATED"/>
    <property type="match status" value="1"/>
</dbReference>